<feature type="region of interest" description="Disordered" evidence="1">
    <location>
        <begin position="1150"/>
        <end position="1185"/>
    </location>
</feature>
<organism evidence="2 3">
    <name type="scientific">Thyridium curvatum</name>
    <dbReference type="NCBI Taxonomy" id="1093900"/>
    <lineage>
        <taxon>Eukaryota</taxon>
        <taxon>Fungi</taxon>
        <taxon>Dikarya</taxon>
        <taxon>Ascomycota</taxon>
        <taxon>Pezizomycotina</taxon>
        <taxon>Sordariomycetes</taxon>
        <taxon>Sordariomycetidae</taxon>
        <taxon>Thyridiales</taxon>
        <taxon>Thyridiaceae</taxon>
        <taxon>Thyridium</taxon>
    </lineage>
</organism>
<keyword evidence="3" id="KW-1185">Reference proteome</keyword>
<feature type="compositionally biased region" description="Acidic residues" evidence="1">
    <location>
        <begin position="690"/>
        <end position="699"/>
    </location>
</feature>
<feature type="region of interest" description="Disordered" evidence="1">
    <location>
        <begin position="355"/>
        <end position="376"/>
    </location>
</feature>
<proteinExistence type="predicted"/>
<feature type="compositionally biased region" description="Basic and acidic residues" evidence="1">
    <location>
        <begin position="205"/>
        <end position="222"/>
    </location>
</feature>
<feature type="region of interest" description="Disordered" evidence="1">
    <location>
        <begin position="871"/>
        <end position="906"/>
    </location>
</feature>
<feature type="compositionally biased region" description="Basic and acidic residues" evidence="1">
    <location>
        <begin position="578"/>
        <end position="587"/>
    </location>
</feature>
<feature type="compositionally biased region" description="Basic and acidic residues" evidence="1">
    <location>
        <begin position="469"/>
        <end position="500"/>
    </location>
</feature>
<sequence length="1185" mass="130412">MERPGGQEPDVLSTRLNDRHHSGAPVFTSRLAQRKSFAPRHEFKENMQEHHQQHPASRLPVPSKSPSPEPPRSSSAHSATRIPRPTPLQQQQQQQASRASPNARRPLSFTEAYRMAEEEEQEAMRGSPSPAPRSWRHPRAGGDEHNSSNEQRMRALLNQAPLTLGRRHSSRHSSSGSRGAAADDDDARSSAGSVGSRASDLSDEAVERRMRQYELDRLRMEGVRGQQQQQQQHNGGLARNSPGRALTERERPLERTTSNGGLEVPASSSHRPRSWGQEGKVDSKWLRRAISSPGQSQGSENVVPDGRFGYRPRSPAVNATADKAPTTLRPATVPPRPFSPSKSFAWQADADFTAGDLQVSESPRVTTSRGYASRQRNTKLDEIRQLEIEAELKFPSEDDSVEVQPQLHPETHHREKQASPASRIAKRTNTKLDEIRAREIESLSRRALATARLDEIREKNSNFRSPSPEVERKPPAEPEREPNPGGRSKGEEESQERSVLEEEGEQIPNTPITIFRTMKNNKSHGADAEPSREDSSERENKAPEEERRRSSSHSREDSRDVLRRLSKAASSSPLPDEPAPRERERGKGKAMPESVKDTVKDNERKAASRKEKPSASSPADNEDPPKASVGFADELKRVPSVESASTKRSSKVYSDVDPIDRIEGEAKLFAPLDNYSEKGSTRAPSPGPNGDEDDDDDDGGANAMDETPKAKRPDPQTMPTPKVTGAYVETPVTVKVDKTWDEPAEGSKPDLTKPIPSVAVASFLRERPTRSRRSDNSRSEPVNGGNGSSNRGEAGRSSSVSSSARRSRSIPRSKSPLINSAKPPSVRDDLMEIHRQNQIDDSTLDDFAELMASANLQIPADVALRALEADVDDDDNDDSDEQQEKKEKQKQKAAAQTITTKRETELETFDRMNSRLQSGLLGIQTAKRGIERLEDQVSHAQVQTPAVAAGEKAKLKAEDECHICTTTAATAAASPQQAPATYLHLRLPTLYRRNPLRLTLLGLAALLLALWLAAESAACARYCRPEYCAPGRDCAWSPDDPSFGAALPVKLDQWVAGGRGRRLAQALAEPAWDLWADARDLLAGVDAAGLDTRGMTPAERRAHRRRLRRKGFVRGWEEPRGPAEREKLEAWRAVGKAARRAREAREAGYEDAMGMGMGSGGGGGGAGQDEERMGGDEKVSPPGWF</sequence>
<dbReference type="RefSeq" id="XP_030999195.1">
    <property type="nucleotide sequence ID" value="XM_031137393.1"/>
</dbReference>
<feature type="compositionally biased region" description="Basic and acidic residues" evidence="1">
    <location>
        <begin position="524"/>
        <end position="563"/>
    </location>
</feature>
<dbReference type="GeneID" id="41970574"/>
<feature type="compositionally biased region" description="Basic and acidic residues" evidence="1">
    <location>
        <begin position="735"/>
        <end position="751"/>
    </location>
</feature>
<dbReference type="STRING" id="1093900.A0A507BFE6"/>
<feature type="compositionally biased region" description="Low complexity" evidence="1">
    <location>
        <begin position="189"/>
        <end position="199"/>
    </location>
</feature>
<feature type="compositionally biased region" description="Basic and acidic residues" evidence="1">
    <location>
        <begin position="140"/>
        <end position="153"/>
    </location>
</feature>
<evidence type="ECO:0000313" key="3">
    <source>
        <dbReference type="Proteomes" id="UP000319257"/>
    </source>
</evidence>
<dbReference type="Proteomes" id="UP000319257">
    <property type="component" value="Unassembled WGS sequence"/>
</dbReference>
<evidence type="ECO:0000313" key="2">
    <source>
        <dbReference type="EMBL" id="TPX17484.1"/>
    </source>
</evidence>
<dbReference type="InParanoid" id="A0A507BFE6"/>
<feature type="compositionally biased region" description="Gly residues" evidence="1">
    <location>
        <begin position="1155"/>
        <end position="1167"/>
    </location>
</feature>
<dbReference type="EMBL" id="SKBQ01000013">
    <property type="protein sequence ID" value="TPX17484.1"/>
    <property type="molecule type" value="Genomic_DNA"/>
</dbReference>
<name>A0A507BFE6_9PEZI</name>
<comment type="caution">
    <text evidence="2">The sequence shown here is derived from an EMBL/GenBank/DDBJ whole genome shotgun (WGS) entry which is preliminary data.</text>
</comment>
<feature type="compositionally biased region" description="Basic and acidic residues" evidence="1">
    <location>
        <begin position="39"/>
        <end position="52"/>
    </location>
</feature>
<protein>
    <submittedName>
        <fullName evidence="2">Uncharacterized protein</fullName>
    </submittedName>
</protein>
<feature type="compositionally biased region" description="Basic and acidic residues" evidence="1">
    <location>
        <begin position="594"/>
        <end position="613"/>
    </location>
</feature>
<feature type="compositionally biased region" description="Acidic residues" evidence="1">
    <location>
        <begin position="871"/>
        <end position="881"/>
    </location>
</feature>
<gene>
    <name evidence="2" type="ORF">E0L32_003127</name>
</gene>
<feature type="compositionally biased region" description="Basic and acidic residues" evidence="1">
    <location>
        <begin position="764"/>
        <end position="778"/>
    </location>
</feature>
<dbReference type="AlphaFoldDB" id="A0A507BFE6"/>
<evidence type="ECO:0000256" key="1">
    <source>
        <dbReference type="SAM" id="MobiDB-lite"/>
    </source>
</evidence>
<feature type="compositionally biased region" description="Basic and acidic residues" evidence="1">
    <location>
        <begin position="430"/>
        <end position="444"/>
    </location>
</feature>
<feature type="compositionally biased region" description="Polar residues" evidence="1">
    <location>
        <begin position="359"/>
        <end position="370"/>
    </location>
</feature>
<feature type="region of interest" description="Disordered" evidence="1">
    <location>
        <begin position="394"/>
        <end position="829"/>
    </location>
</feature>
<reference evidence="2 3" key="1">
    <citation type="submission" date="2019-06" db="EMBL/GenBank/DDBJ databases">
        <title>Draft genome sequence of the filamentous fungus Phialemoniopsis curvata isolated from diesel fuel.</title>
        <authorList>
            <person name="Varaljay V.A."/>
            <person name="Lyon W.J."/>
            <person name="Crouch A.L."/>
            <person name="Drake C.E."/>
            <person name="Hollomon J.M."/>
            <person name="Nadeau L.J."/>
            <person name="Nunn H.S."/>
            <person name="Stevenson B.S."/>
            <person name="Bojanowski C.L."/>
            <person name="Crookes-Goodson W.J."/>
        </authorList>
    </citation>
    <scope>NUCLEOTIDE SEQUENCE [LARGE SCALE GENOMIC DNA]</scope>
    <source>
        <strain evidence="2 3">D216</strain>
    </source>
</reference>
<feature type="compositionally biased region" description="Basic and acidic residues" evidence="1">
    <location>
        <begin position="1169"/>
        <end position="1179"/>
    </location>
</feature>
<feature type="region of interest" description="Disordered" evidence="1">
    <location>
        <begin position="1"/>
        <end position="342"/>
    </location>
</feature>
<feature type="compositionally biased region" description="Basic and acidic residues" evidence="1">
    <location>
        <begin position="452"/>
        <end position="461"/>
    </location>
</feature>
<dbReference type="OrthoDB" id="3439035at2759"/>
<accession>A0A507BFE6</accession>